<dbReference type="EMBL" id="JAAKZF010000043">
    <property type="protein sequence ID" value="NGO54094.1"/>
    <property type="molecule type" value="Genomic_DNA"/>
</dbReference>
<accession>A0A6G4WHL1</accession>
<organism evidence="6 7">
    <name type="scientific">Allomesorhizobium camelthorni</name>
    <dbReference type="NCBI Taxonomy" id="475069"/>
    <lineage>
        <taxon>Bacteria</taxon>
        <taxon>Pseudomonadati</taxon>
        <taxon>Pseudomonadota</taxon>
        <taxon>Alphaproteobacteria</taxon>
        <taxon>Hyphomicrobiales</taxon>
        <taxon>Phyllobacteriaceae</taxon>
        <taxon>Allomesorhizobium</taxon>
    </lineage>
</organism>
<evidence type="ECO:0000313" key="7">
    <source>
        <dbReference type="Proteomes" id="UP001642900"/>
    </source>
</evidence>
<dbReference type="InterPro" id="IPR005119">
    <property type="entry name" value="LysR_subst-bd"/>
</dbReference>
<dbReference type="PANTHER" id="PTHR30537">
    <property type="entry name" value="HTH-TYPE TRANSCRIPTIONAL REGULATOR"/>
    <property type="match status" value="1"/>
</dbReference>
<evidence type="ECO:0000313" key="6">
    <source>
        <dbReference type="EMBL" id="NGO54094.1"/>
    </source>
</evidence>
<evidence type="ECO:0000256" key="2">
    <source>
        <dbReference type="ARBA" id="ARBA00023015"/>
    </source>
</evidence>
<feature type="domain" description="HTH lysR-type" evidence="5">
    <location>
        <begin position="5"/>
        <end position="62"/>
    </location>
</feature>
<keyword evidence="3" id="KW-0238">DNA-binding</keyword>
<protein>
    <submittedName>
        <fullName evidence="6">LysR family transcriptional regulator</fullName>
    </submittedName>
</protein>
<dbReference type="AlphaFoldDB" id="A0A6G4WHL1"/>
<dbReference type="GO" id="GO:0006351">
    <property type="term" value="P:DNA-templated transcription"/>
    <property type="evidence" value="ECO:0007669"/>
    <property type="project" value="TreeGrafter"/>
</dbReference>
<dbReference type="InterPro" id="IPR000847">
    <property type="entry name" value="LysR_HTH_N"/>
</dbReference>
<dbReference type="SUPFAM" id="SSF53850">
    <property type="entry name" value="Periplasmic binding protein-like II"/>
    <property type="match status" value="1"/>
</dbReference>
<gene>
    <name evidence="6" type="ORF">G6N73_23610</name>
</gene>
<reference evidence="6 7" key="1">
    <citation type="submission" date="2020-02" db="EMBL/GenBank/DDBJ databases">
        <title>Genome sequence of strain CCNWXJ40-4.</title>
        <authorList>
            <person name="Gao J."/>
            <person name="Sun J."/>
        </authorList>
    </citation>
    <scope>NUCLEOTIDE SEQUENCE [LARGE SCALE GENOMIC DNA]</scope>
    <source>
        <strain evidence="6 7">CCNWXJ 40-4</strain>
    </source>
</reference>
<comment type="caution">
    <text evidence="6">The sequence shown here is derived from an EMBL/GenBank/DDBJ whole genome shotgun (WGS) entry which is preliminary data.</text>
</comment>
<evidence type="ECO:0000256" key="1">
    <source>
        <dbReference type="ARBA" id="ARBA00009437"/>
    </source>
</evidence>
<keyword evidence="7" id="KW-1185">Reference proteome</keyword>
<sequence length="306" mass="33703">MRRLPNLNALRAFDAAARQGSFVGAAEELRVSHAAVSRHVRNLEAELGTALFERHARHVVLTGEGALFAKTVGESLSSLEIGAGRLRRGFVRSTVVLDIESDLAVSWLMPLLTEDVLDALNVHLDVRVRPDPPRSVLGDADLAVSWGAVQCTGFKTERFLDPIVFPVASPALFGAGTKLEDLGIFTSNRLIHERGLYWWRRSFETLGLSLDDAAGHLFFNRSHLCLEAAVRGLGLAMGDDATCAAHLATGALVRLPQPEMPSRDGYYLLVPDRTQLSRPVQRVRDWLIEVAHQTRYSRKSAAIKRP</sequence>
<dbReference type="Pfam" id="PF03466">
    <property type="entry name" value="LysR_substrate"/>
    <property type="match status" value="1"/>
</dbReference>
<dbReference type="GO" id="GO:0003700">
    <property type="term" value="F:DNA-binding transcription factor activity"/>
    <property type="evidence" value="ECO:0007669"/>
    <property type="project" value="InterPro"/>
</dbReference>
<dbReference type="Pfam" id="PF00126">
    <property type="entry name" value="HTH_1"/>
    <property type="match status" value="1"/>
</dbReference>
<dbReference type="PROSITE" id="PS50931">
    <property type="entry name" value="HTH_LYSR"/>
    <property type="match status" value="1"/>
</dbReference>
<dbReference type="GO" id="GO:0043565">
    <property type="term" value="F:sequence-specific DNA binding"/>
    <property type="evidence" value="ECO:0007669"/>
    <property type="project" value="TreeGrafter"/>
</dbReference>
<keyword evidence="2" id="KW-0805">Transcription regulation</keyword>
<keyword evidence="4" id="KW-0804">Transcription</keyword>
<dbReference type="Gene3D" id="3.40.190.10">
    <property type="entry name" value="Periplasmic binding protein-like II"/>
    <property type="match status" value="2"/>
</dbReference>
<dbReference type="PANTHER" id="PTHR30537:SF79">
    <property type="entry name" value="TRANSCRIPTIONAL REGULATOR-RELATED"/>
    <property type="match status" value="1"/>
</dbReference>
<proteinExistence type="inferred from homology"/>
<evidence type="ECO:0000256" key="3">
    <source>
        <dbReference type="ARBA" id="ARBA00023125"/>
    </source>
</evidence>
<name>A0A6G4WHL1_9HYPH</name>
<comment type="similarity">
    <text evidence="1">Belongs to the LysR transcriptional regulatory family.</text>
</comment>
<dbReference type="PRINTS" id="PR00039">
    <property type="entry name" value="HTHLYSR"/>
</dbReference>
<dbReference type="InterPro" id="IPR036390">
    <property type="entry name" value="WH_DNA-bd_sf"/>
</dbReference>
<evidence type="ECO:0000256" key="4">
    <source>
        <dbReference type="ARBA" id="ARBA00023163"/>
    </source>
</evidence>
<dbReference type="FunFam" id="1.10.10.10:FF:000001">
    <property type="entry name" value="LysR family transcriptional regulator"/>
    <property type="match status" value="1"/>
</dbReference>
<dbReference type="InterPro" id="IPR058163">
    <property type="entry name" value="LysR-type_TF_proteobact-type"/>
</dbReference>
<dbReference type="SUPFAM" id="SSF46785">
    <property type="entry name" value="Winged helix' DNA-binding domain"/>
    <property type="match status" value="1"/>
</dbReference>
<dbReference type="Gene3D" id="1.10.10.10">
    <property type="entry name" value="Winged helix-like DNA-binding domain superfamily/Winged helix DNA-binding domain"/>
    <property type="match status" value="1"/>
</dbReference>
<dbReference type="InterPro" id="IPR036388">
    <property type="entry name" value="WH-like_DNA-bd_sf"/>
</dbReference>
<dbReference type="Proteomes" id="UP001642900">
    <property type="component" value="Unassembled WGS sequence"/>
</dbReference>
<evidence type="ECO:0000259" key="5">
    <source>
        <dbReference type="PROSITE" id="PS50931"/>
    </source>
</evidence>